<dbReference type="PROSITE" id="PS00455">
    <property type="entry name" value="AMP_BINDING"/>
    <property type="match status" value="1"/>
</dbReference>
<comment type="similarity">
    <text evidence="1">Belongs to the ATP-dependent AMP-binding enzyme family.</text>
</comment>
<gene>
    <name evidence="5" type="ORF">B0H63DRAFT_493244</name>
</gene>
<dbReference type="InterPro" id="IPR000873">
    <property type="entry name" value="AMP-dep_synth/lig_dom"/>
</dbReference>
<dbReference type="Pfam" id="PF00501">
    <property type="entry name" value="AMP-binding"/>
    <property type="match status" value="1"/>
</dbReference>
<dbReference type="Gene3D" id="3.40.50.12780">
    <property type="entry name" value="N-terminal domain of ligase-like"/>
    <property type="match status" value="1"/>
</dbReference>
<evidence type="ECO:0008006" key="7">
    <source>
        <dbReference type="Google" id="ProtNLM"/>
    </source>
</evidence>
<feature type="domain" description="AMP-binding enzyme C-terminal" evidence="4">
    <location>
        <begin position="470"/>
        <end position="545"/>
    </location>
</feature>
<dbReference type="EMBL" id="JAULSW010000002">
    <property type="protein sequence ID" value="KAK3391268.1"/>
    <property type="molecule type" value="Genomic_DNA"/>
</dbReference>
<proteinExistence type="inferred from homology"/>
<dbReference type="InterPro" id="IPR020845">
    <property type="entry name" value="AMP-binding_CS"/>
</dbReference>
<accession>A0AAE0U4Z7</accession>
<evidence type="ECO:0000313" key="6">
    <source>
        <dbReference type="Proteomes" id="UP001285441"/>
    </source>
</evidence>
<evidence type="ECO:0000256" key="2">
    <source>
        <dbReference type="ARBA" id="ARBA00022598"/>
    </source>
</evidence>
<dbReference type="InterPro" id="IPR045851">
    <property type="entry name" value="AMP-bd_C_sf"/>
</dbReference>
<dbReference type="PANTHER" id="PTHR24096:SF149">
    <property type="entry name" value="AMP-BINDING DOMAIN-CONTAINING PROTEIN-RELATED"/>
    <property type="match status" value="1"/>
</dbReference>
<dbReference type="SUPFAM" id="SSF56801">
    <property type="entry name" value="Acetyl-CoA synthetase-like"/>
    <property type="match status" value="1"/>
</dbReference>
<name>A0AAE0U4Z7_9PEZI</name>
<organism evidence="5 6">
    <name type="scientific">Podospora didyma</name>
    <dbReference type="NCBI Taxonomy" id="330526"/>
    <lineage>
        <taxon>Eukaryota</taxon>
        <taxon>Fungi</taxon>
        <taxon>Dikarya</taxon>
        <taxon>Ascomycota</taxon>
        <taxon>Pezizomycotina</taxon>
        <taxon>Sordariomycetes</taxon>
        <taxon>Sordariomycetidae</taxon>
        <taxon>Sordariales</taxon>
        <taxon>Podosporaceae</taxon>
        <taxon>Podospora</taxon>
    </lineage>
</organism>
<dbReference type="PANTHER" id="PTHR24096">
    <property type="entry name" value="LONG-CHAIN-FATTY-ACID--COA LIGASE"/>
    <property type="match status" value="1"/>
</dbReference>
<dbReference type="InterPro" id="IPR042099">
    <property type="entry name" value="ANL_N_sf"/>
</dbReference>
<protein>
    <recommendedName>
        <fullName evidence="7">4-coumarate--CoA ligase</fullName>
    </recommendedName>
</protein>
<evidence type="ECO:0000259" key="4">
    <source>
        <dbReference type="Pfam" id="PF13193"/>
    </source>
</evidence>
<reference evidence="5" key="2">
    <citation type="submission" date="2023-06" db="EMBL/GenBank/DDBJ databases">
        <authorList>
            <consortium name="Lawrence Berkeley National Laboratory"/>
            <person name="Haridas S."/>
            <person name="Hensen N."/>
            <person name="Bonometti L."/>
            <person name="Westerberg I."/>
            <person name="Brannstrom I.O."/>
            <person name="Guillou S."/>
            <person name="Cros-Aarteil S."/>
            <person name="Calhoun S."/>
            <person name="Kuo A."/>
            <person name="Mondo S."/>
            <person name="Pangilinan J."/>
            <person name="Riley R."/>
            <person name="LaButti K."/>
            <person name="Andreopoulos B."/>
            <person name="Lipzen A."/>
            <person name="Chen C."/>
            <person name="Yanf M."/>
            <person name="Daum C."/>
            <person name="Ng V."/>
            <person name="Clum A."/>
            <person name="Steindorff A."/>
            <person name="Ohm R."/>
            <person name="Martin F."/>
            <person name="Silar P."/>
            <person name="Natvig D."/>
            <person name="Lalanne C."/>
            <person name="Gautier V."/>
            <person name="Ament-velasquez S.L."/>
            <person name="Kruys A."/>
            <person name="Hutchinson M.I."/>
            <person name="Powell A.J."/>
            <person name="Barry K."/>
            <person name="Miller A.N."/>
            <person name="Grigoriev I.V."/>
            <person name="Debuchy R."/>
            <person name="Gladieux P."/>
            <person name="Thoren M.H."/>
            <person name="Johannesson H."/>
        </authorList>
    </citation>
    <scope>NUCLEOTIDE SEQUENCE</scope>
    <source>
        <strain evidence="5">CBS 232.78</strain>
    </source>
</reference>
<dbReference type="GO" id="GO:0019748">
    <property type="term" value="P:secondary metabolic process"/>
    <property type="evidence" value="ECO:0007669"/>
    <property type="project" value="TreeGrafter"/>
</dbReference>
<dbReference type="Proteomes" id="UP001285441">
    <property type="component" value="Unassembled WGS sequence"/>
</dbReference>
<comment type="caution">
    <text evidence="5">The sequence shown here is derived from an EMBL/GenBank/DDBJ whole genome shotgun (WGS) entry which is preliminary data.</text>
</comment>
<evidence type="ECO:0000256" key="1">
    <source>
        <dbReference type="ARBA" id="ARBA00006432"/>
    </source>
</evidence>
<feature type="domain" description="AMP-dependent synthetase/ligase" evidence="3">
    <location>
        <begin position="43"/>
        <end position="421"/>
    </location>
</feature>
<dbReference type="Gene3D" id="3.30.300.30">
    <property type="match status" value="1"/>
</dbReference>
<sequence>MASTYERTSSDAIIYKANKPRPFPQLDLLTLLFESPLSGAKEDTVLHADAEDPSKAITKAQLRPLVKSTAYTLRHEFGIGKNGPNEDIILCVSTGHWQLPTIFLSTIAAGGVFTASNPGSTAQELAAQLRQVSAKLLICNADTKDTAAAAAKLAGLPFSRVLQLGSGPELQLSNLSHGAAIPISPDRSLEWERVTDPATLENSVICVLFSSGTTGTPKVCRLSHTNIVSEATLVVDPTREVYASQNRPWIYRTLAHLPAAHIAGVQGYLVNPFYVGGTVYWMPRFDWPKFLAYMKQYQITNFFSVPPIFLLIAKSPLVTGQFDSVEMAVSGAAPMGHELQRAARKKLGKGQAQLTQTWGLSETTGSMTMTVFGAPDDPTGSVASLISNCTARIVDDNGKDVEPGQPGEIWVKGPQVTKGYYKNDAANREAFVDGWFCTGDIAIFKDGKLYIVDRKKELIKYKGTQVAPAELEALLISHPKILDAAVIGVHAQEDTEVPRAYVVADPTQTSADEIIDWVASQVSNHKRLRGGVIFLPVIPKTPSGKILRKNLRELAEKEDAAKKGGPGSSKL</sequence>
<evidence type="ECO:0000259" key="3">
    <source>
        <dbReference type="Pfam" id="PF00501"/>
    </source>
</evidence>
<dbReference type="GO" id="GO:0016405">
    <property type="term" value="F:CoA-ligase activity"/>
    <property type="evidence" value="ECO:0007669"/>
    <property type="project" value="TreeGrafter"/>
</dbReference>
<reference evidence="5" key="1">
    <citation type="journal article" date="2023" name="Mol. Phylogenet. Evol.">
        <title>Genome-scale phylogeny and comparative genomics of the fungal order Sordariales.</title>
        <authorList>
            <person name="Hensen N."/>
            <person name="Bonometti L."/>
            <person name="Westerberg I."/>
            <person name="Brannstrom I.O."/>
            <person name="Guillou S."/>
            <person name="Cros-Aarteil S."/>
            <person name="Calhoun S."/>
            <person name="Haridas S."/>
            <person name="Kuo A."/>
            <person name="Mondo S."/>
            <person name="Pangilinan J."/>
            <person name="Riley R."/>
            <person name="LaButti K."/>
            <person name="Andreopoulos B."/>
            <person name="Lipzen A."/>
            <person name="Chen C."/>
            <person name="Yan M."/>
            <person name="Daum C."/>
            <person name="Ng V."/>
            <person name="Clum A."/>
            <person name="Steindorff A."/>
            <person name="Ohm R.A."/>
            <person name="Martin F."/>
            <person name="Silar P."/>
            <person name="Natvig D.O."/>
            <person name="Lalanne C."/>
            <person name="Gautier V."/>
            <person name="Ament-Velasquez S.L."/>
            <person name="Kruys A."/>
            <person name="Hutchinson M.I."/>
            <person name="Powell A.J."/>
            <person name="Barry K."/>
            <person name="Miller A.N."/>
            <person name="Grigoriev I.V."/>
            <person name="Debuchy R."/>
            <person name="Gladieux P."/>
            <person name="Hiltunen Thoren M."/>
            <person name="Johannesson H."/>
        </authorList>
    </citation>
    <scope>NUCLEOTIDE SEQUENCE</scope>
    <source>
        <strain evidence="5">CBS 232.78</strain>
    </source>
</reference>
<keyword evidence="6" id="KW-1185">Reference proteome</keyword>
<keyword evidence="2" id="KW-0436">Ligase</keyword>
<dbReference type="Pfam" id="PF13193">
    <property type="entry name" value="AMP-binding_C"/>
    <property type="match status" value="1"/>
</dbReference>
<dbReference type="AlphaFoldDB" id="A0AAE0U4Z7"/>
<evidence type="ECO:0000313" key="5">
    <source>
        <dbReference type="EMBL" id="KAK3391268.1"/>
    </source>
</evidence>
<dbReference type="InterPro" id="IPR025110">
    <property type="entry name" value="AMP-bd_C"/>
</dbReference>
<dbReference type="FunFam" id="3.30.300.30:FF:000007">
    <property type="entry name" value="4-coumarate--CoA ligase 2"/>
    <property type="match status" value="1"/>
</dbReference>